<sequence length="131" mass="14663">MAKGRGRAPAPSRNTDTISNTGEKLKQLHESVLTLLNFTKTMSSRVAHEVGDNNRQAGTISWYRYGNLNSQRSRKALKTGQQHAAQETKAWRLVSVLAMTTGVNWIIATRPTCSKCARIIFLFDRVMARSK</sequence>
<evidence type="ECO:0000313" key="3">
    <source>
        <dbReference type="Proteomes" id="UP000011713"/>
    </source>
</evidence>
<keyword evidence="3" id="KW-1185">Reference proteome</keyword>
<dbReference type="HOGENOM" id="CLU_1963802_0_0_1"/>
<dbReference type="InParanoid" id="M4B2H5"/>
<dbReference type="STRING" id="559515.M4B2H5"/>
<evidence type="ECO:0000256" key="1">
    <source>
        <dbReference type="SAM" id="MobiDB-lite"/>
    </source>
</evidence>
<dbReference type="VEuPathDB" id="FungiDB:HpaG800473"/>
<accession>M4B2H5</accession>
<dbReference type="EnsemblProtists" id="HpaT800473">
    <property type="protein sequence ID" value="HpaP800473"/>
    <property type="gene ID" value="HpaG800473"/>
</dbReference>
<reference evidence="2" key="2">
    <citation type="submission" date="2015-06" db="UniProtKB">
        <authorList>
            <consortium name="EnsemblProtists"/>
        </authorList>
    </citation>
    <scope>IDENTIFICATION</scope>
    <source>
        <strain evidence="2">Emoy2</strain>
    </source>
</reference>
<proteinExistence type="predicted"/>
<dbReference type="AlphaFoldDB" id="M4B2H5"/>
<dbReference type="EMBL" id="JH597777">
    <property type="status" value="NOT_ANNOTATED_CDS"/>
    <property type="molecule type" value="Genomic_DNA"/>
</dbReference>
<reference evidence="3" key="1">
    <citation type="journal article" date="2010" name="Science">
        <title>Signatures of adaptation to obligate biotrophy in the Hyaloperonospora arabidopsidis genome.</title>
        <authorList>
            <person name="Baxter L."/>
            <person name="Tripathy S."/>
            <person name="Ishaque N."/>
            <person name="Boot N."/>
            <person name="Cabral A."/>
            <person name="Kemen E."/>
            <person name="Thines M."/>
            <person name="Ah-Fong A."/>
            <person name="Anderson R."/>
            <person name="Badejoko W."/>
            <person name="Bittner-Eddy P."/>
            <person name="Boore J.L."/>
            <person name="Chibucos M.C."/>
            <person name="Coates M."/>
            <person name="Dehal P."/>
            <person name="Delehaunty K."/>
            <person name="Dong S."/>
            <person name="Downton P."/>
            <person name="Dumas B."/>
            <person name="Fabro G."/>
            <person name="Fronick C."/>
            <person name="Fuerstenberg S.I."/>
            <person name="Fulton L."/>
            <person name="Gaulin E."/>
            <person name="Govers F."/>
            <person name="Hughes L."/>
            <person name="Humphray S."/>
            <person name="Jiang R.H."/>
            <person name="Judelson H."/>
            <person name="Kamoun S."/>
            <person name="Kyung K."/>
            <person name="Meijer H."/>
            <person name="Minx P."/>
            <person name="Morris P."/>
            <person name="Nelson J."/>
            <person name="Phuntumart V."/>
            <person name="Qutob D."/>
            <person name="Rehmany A."/>
            <person name="Rougon-Cardoso A."/>
            <person name="Ryden P."/>
            <person name="Torto-Alalibo T."/>
            <person name="Studholme D."/>
            <person name="Wang Y."/>
            <person name="Win J."/>
            <person name="Wood J."/>
            <person name="Clifton S.W."/>
            <person name="Rogers J."/>
            <person name="Van den Ackerveken G."/>
            <person name="Jones J.D."/>
            <person name="McDowell J.M."/>
            <person name="Beynon J."/>
            <person name="Tyler B.M."/>
        </authorList>
    </citation>
    <scope>NUCLEOTIDE SEQUENCE [LARGE SCALE GENOMIC DNA]</scope>
    <source>
        <strain evidence="3">Emoy2</strain>
    </source>
</reference>
<dbReference type="Proteomes" id="UP000011713">
    <property type="component" value="Unassembled WGS sequence"/>
</dbReference>
<feature type="region of interest" description="Disordered" evidence="1">
    <location>
        <begin position="1"/>
        <end position="23"/>
    </location>
</feature>
<name>M4B2H5_HYAAE</name>
<protein>
    <submittedName>
        <fullName evidence="2">Uncharacterized protein</fullName>
    </submittedName>
</protein>
<evidence type="ECO:0000313" key="2">
    <source>
        <dbReference type="EnsemblProtists" id="HpaP800473"/>
    </source>
</evidence>
<feature type="compositionally biased region" description="Polar residues" evidence="1">
    <location>
        <begin position="12"/>
        <end position="22"/>
    </location>
</feature>
<organism evidence="2 3">
    <name type="scientific">Hyaloperonospora arabidopsidis (strain Emoy2)</name>
    <name type="common">Downy mildew agent</name>
    <name type="synonym">Peronospora arabidopsidis</name>
    <dbReference type="NCBI Taxonomy" id="559515"/>
    <lineage>
        <taxon>Eukaryota</taxon>
        <taxon>Sar</taxon>
        <taxon>Stramenopiles</taxon>
        <taxon>Oomycota</taxon>
        <taxon>Peronosporomycetes</taxon>
        <taxon>Peronosporales</taxon>
        <taxon>Peronosporaceae</taxon>
        <taxon>Hyaloperonospora</taxon>
    </lineage>
</organism>